<keyword evidence="2" id="KW-1185">Reference proteome</keyword>
<evidence type="ECO:0000313" key="2">
    <source>
        <dbReference type="Proteomes" id="UP000236728"/>
    </source>
</evidence>
<evidence type="ECO:0000313" key="1">
    <source>
        <dbReference type="EMBL" id="SEG13094.1"/>
    </source>
</evidence>
<sequence>MKLTSYQGKVSRVGADKARTTVPGYVNPRGQRVLERTGARSTTFPGQVIYRLKCKDCALEYGANGCDIHARTCPGCQSGSKGEPLVEKPAGLFS</sequence>
<accession>A0A1H5XMU2</accession>
<dbReference type="AlphaFoldDB" id="A0A1H5XMU2"/>
<dbReference type="RefSeq" id="WP_200821522.1">
    <property type="nucleotide sequence ID" value="NZ_FNVA01000003.1"/>
</dbReference>
<protein>
    <submittedName>
        <fullName evidence="1">Uncharacterized protein</fullName>
    </submittedName>
</protein>
<dbReference type="EMBL" id="FNVA01000003">
    <property type="protein sequence ID" value="SEG13094.1"/>
    <property type="molecule type" value="Genomic_DNA"/>
</dbReference>
<dbReference type="Proteomes" id="UP000236728">
    <property type="component" value="Unassembled WGS sequence"/>
</dbReference>
<organism evidence="1 2">
    <name type="scientific">Bryocella elongata</name>
    <dbReference type="NCBI Taxonomy" id="863522"/>
    <lineage>
        <taxon>Bacteria</taxon>
        <taxon>Pseudomonadati</taxon>
        <taxon>Acidobacteriota</taxon>
        <taxon>Terriglobia</taxon>
        <taxon>Terriglobales</taxon>
        <taxon>Acidobacteriaceae</taxon>
        <taxon>Bryocella</taxon>
    </lineage>
</organism>
<proteinExistence type="predicted"/>
<name>A0A1H5XMU2_9BACT</name>
<reference evidence="1 2" key="1">
    <citation type="submission" date="2016-10" db="EMBL/GenBank/DDBJ databases">
        <authorList>
            <person name="de Groot N.N."/>
        </authorList>
    </citation>
    <scope>NUCLEOTIDE SEQUENCE [LARGE SCALE GENOMIC DNA]</scope>
    <source>
        <strain evidence="1 2">DSM 22489</strain>
    </source>
</reference>
<gene>
    <name evidence="1" type="ORF">SAMN05421819_1892</name>
</gene>